<dbReference type="InterPro" id="IPR005135">
    <property type="entry name" value="Endo/exonuclease/phosphatase"/>
</dbReference>
<evidence type="ECO:0000313" key="3">
    <source>
        <dbReference type="Proteomes" id="UP000198211"/>
    </source>
</evidence>
<protein>
    <submittedName>
        <fullName evidence="2">Reverse transcriptase</fullName>
    </submittedName>
</protein>
<dbReference type="Gene3D" id="3.60.10.10">
    <property type="entry name" value="Endonuclease/exonuclease/phosphatase"/>
    <property type="match status" value="1"/>
</dbReference>
<evidence type="ECO:0000259" key="1">
    <source>
        <dbReference type="Pfam" id="PF03372"/>
    </source>
</evidence>
<comment type="caution">
    <text evidence="2">The sequence shown here is derived from an EMBL/GenBank/DDBJ whole genome shotgun (WGS) entry which is preliminary data.</text>
</comment>
<dbReference type="GO" id="GO:0003964">
    <property type="term" value="F:RNA-directed DNA polymerase activity"/>
    <property type="evidence" value="ECO:0007669"/>
    <property type="project" value="UniProtKB-KW"/>
</dbReference>
<dbReference type="Pfam" id="PF03372">
    <property type="entry name" value="Exo_endo_phos"/>
    <property type="match status" value="1"/>
</dbReference>
<dbReference type="AlphaFoldDB" id="A0A225VQ27"/>
<accession>A0A225VQ27</accession>
<dbReference type="OrthoDB" id="126439at2759"/>
<gene>
    <name evidence="2" type="ORF">PHMEG_00020421</name>
</gene>
<keyword evidence="2" id="KW-0808">Transferase</keyword>
<reference evidence="3" key="1">
    <citation type="submission" date="2017-03" db="EMBL/GenBank/DDBJ databases">
        <title>Phytopthora megakarya and P. palmivora, two closely related causual agents of cacao black pod achieved similar genome size and gene model numbers by different mechanisms.</title>
        <authorList>
            <person name="Ali S."/>
            <person name="Shao J."/>
            <person name="Larry D.J."/>
            <person name="Kronmiller B."/>
            <person name="Shen D."/>
            <person name="Strem M.D."/>
            <person name="Melnick R.L."/>
            <person name="Guiltinan M.J."/>
            <person name="Tyler B.M."/>
            <person name="Meinhardt L.W."/>
            <person name="Bailey B.A."/>
        </authorList>
    </citation>
    <scope>NUCLEOTIDE SEQUENCE [LARGE SCALE GENOMIC DNA]</scope>
    <source>
        <strain evidence="3">zdho120</strain>
    </source>
</reference>
<feature type="domain" description="Endonuclease/exonuclease/phosphatase" evidence="1">
    <location>
        <begin position="18"/>
        <end position="188"/>
    </location>
</feature>
<dbReference type="InterPro" id="IPR036691">
    <property type="entry name" value="Endo/exonu/phosph_ase_sf"/>
</dbReference>
<dbReference type="EMBL" id="NBNE01003625">
    <property type="protein sequence ID" value="OWZ07214.1"/>
    <property type="molecule type" value="Genomic_DNA"/>
</dbReference>
<name>A0A225VQ27_9STRA</name>
<dbReference type="Proteomes" id="UP000198211">
    <property type="component" value="Unassembled WGS sequence"/>
</dbReference>
<keyword evidence="3" id="KW-1185">Reference proteome</keyword>
<keyword evidence="2" id="KW-0548">Nucleotidyltransferase</keyword>
<sequence length="292" mass="33590">MWGFQGKAETLSYWSVDSPEAGGVGILIFPEYHHSVSPWKDHLWTARRIGVTLGQLRVLNVYAPASNKPRREVFFTQLQDWDLTSTENLVLAGDFNCVEVPVLDRLGGLRQLKTESEVLTRNTRTWDILDARALMGSALSELELSPMEHFTYWQGNYASRIDRFYVASSCASWVQWVSVHLPRMPSDHEEVQLHLREPSAKPTRPHQLKVQYPIVGGNPERLVQEVLQELYGQAGSAEPDWDEWVEHCKSVIVKISRRDKQRRQGISQRLTRQLQENATTRQQLLTAFILKD</sequence>
<evidence type="ECO:0000313" key="2">
    <source>
        <dbReference type="EMBL" id="OWZ07214.1"/>
    </source>
</evidence>
<proteinExistence type="predicted"/>
<organism evidence="2 3">
    <name type="scientific">Phytophthora megakarya</name>
    <dbReference type="NCBI Taxonomy" id="4795"/>
    <lineage>
        <taxon>Eukaryota</taxon>
        <taxon>Sar</taxon>
        <taxon>Stramenopiles</taxon>
        <taxon>Oomycota</taxon>
        <taxon>Peronosporomycetes</taxon>
        <taxon>Peronosporales</taxon>
        <taxon>Peronosporaceae</taxon>
        <taxon>Phytophthora</taxon>
    </lineage>
</organism>
<dbReference type="SUPFAM" id="SSF56219">
    <property type="entry name" value="DNase I-like"/>
    <property type="match status" value="1"/>
</dbReference>
<keyword evidence="2" id="KW-0695">RNA-directed DNA polymerase</keyword>